<proteinExistence type="predicted"/>
<feature type="compositionally biased region" description="Basic and acidic residues" evidence="1">
    <location>
        <begin position="23"/>
        <end position="34"/>
    </location>
</feature>
<sequence length="45" mass="4799">MTRGRGIYDDEEGSAASKNAKAKQADGDDRKDTPDVDEDAGEPTD</sequence>
<keyword evidence="3" id="KW-1185">Reference proteome</keyword>
<gene>
    <name evidence="2" type="ORF">AELLOGFF_00484</name>
</gene>
<evidence type="ECO:0000256" key="1">
    <source>
        <dbReference type="SAM" id="MobiDB-lite"/>
    </source>
</evidence>
<reference evidence="2 3" key="1">
    <citation type="submission" date="2019-11" db="EMBL/GenBank/DDBJ databases">
        <authorList>
            <person name="Holert J."/>
        </authorList>
    </citation>
    <scope>NUCLEOTIDE SEQUENCE [LARGE SCALE GENOMIC DNA]</scope>
    <source>
        <strain evidence="2">BC8_1</strain>
    </source>
</reference>
<organism evidence="2 3">
    <name type="scientific">Mycolicibacterium vanbaalenii</name>
    <name type="common">Mycobacterium vanbaalenii</name>
    <dbReference type="NCBI Taxonomy" id="110539"/>
    <lineage>
        <taxon>Bacteria</taxon>
        <taxon>Bacillati</taxon>
        <taxon>Actinomycetota</taxon>
        <taxon>Actinomycetes</taxon>
        <taxon>Mycobacteriales</taxon>
        <taxon>Mycobacteriaceae</taxon>
        <taxon>Mycolicibacterium</taxon>
    </lineage>
</organism>
<feature type="compositionally biased region" description="Acidic residues" evidence="1">
    <location>
        <begin position="35"/>
        <end position="45"/>
    </location>
</feature>
<name>A0A5S9N0J8_MYCVN</name>
<protein>
    <submittedName>
        <fullName evidence="2">Uncharacterized protein</fullName>
    </submittedName>
</protein>
<dbReference type="RefSeq" id="WP_159228749.1">
    <property type="nucleotide sequence ID" value="NZ_CACSIP010000001.1"/>
</dbReference>
<evidence type="ECO:0000313" key="2">
    <source>
        <dbReference type="EMBL" id="CAA0082690.1"/>
    </source>
</evidence>
<dbReference type="AlphaFoldDB" id="A0A5S9N0J8"/>
<dbReference type="Proteomes" id="UP000430146">
    <property type="component" value="Unassembled WGS sequence"/>
</dbReference>
<feature type="region of interest" description="Disordered" evidence="1">
    <location>
        <begin position="1"/>
        <end position="45"/>
    </location>
</feature>
<accession>A0A5S9N0J8</accession>
<evidence type="ECO:0000313" key="3">
    <source>
        <dbReference type="Proteomes" id="UP000430146"/>
    </source>
</evidence>
<dbReference type="EMBL" id="CACSIP010000001">
    <property type="protein sequence ID" value="CAA0082690.1"/>
    <property type="molecule type" value="Genomic_DNA"/>
</dbReference>